<dbReference type="GO" id="GO:0019867">
    <property type="term" value="C:outer membrane"/>
    <property type="evidence" value="ECO:0007669"/>
    <property type="project" value="InterPro"/>
</dbReference>
<dbReference type="Pfam" id="PF05433">
    <property type="entry name" value="Rick_17kDa_Anti"/>
    <property type="match status" value="1"/>
</dbReference>
<dbReference type="Proteomes" id="UP000246569">
    <property type="component" value="Unassembled WGS sequence"/>
</dbReference>
<dbReference type="EMBL" id="QGTJ01000012">
    <property type="protein sequence ID" value="PWV59140.1"/>
    <property type="molecule type" value="Genomic_DNA"/>
</dbReference>
<dbReference type="AlphaFoldDB" id="A0A317MRY4"/>
<gene>
    <name evidence="4" type="ORF">C7443_112140</name>
</gene>
<feature type="domain" description="Glycine zipper 2TM" evidence="3">
    <location>
        <begin position="34"/>
        <end position="75"/>
    </location>
</feature>
<protein>
    <submittedName>
        <fullName evidence="4">Glycine zipper 2TM protein</fullName>
    </submittedName>
</protein>
<organism evidence="4 5">
    <name type="scientific">Plasticicumulans acidivorans</name>
    <dbReference type="NCBI Taxonomy" id="886464"/>
    <lineage>
        <taxon>Bacteria</taxon>
        <taxon>Pseudomonadati</taxon>
        <taxon>Pseudomonadota</taxon>
        <taxon>Gammaproteobacteria</taxon>
        <taxon>Candidatus Competibacteraceae</taxon>
        <taxon>Plasticicumulans</taxon>
    </lineage>
</organism>
<keyword evidence="2" id="KW-0472">Membrane</keyword>
<dbReference type="PANTHER" id="PTHR35603">
    <property type="match status" value="1"/>
</dbReference>
<evidence type="ECO:0000313" key="5">
    <source>
        <dbReference type="Proteomes" id="UP000246569"/>
    </source>
</evidence>
<accession>A0A317MRY4</accession>
<evidence type="ECO:0000256" key="2">
    <source>
        <dbReference type="ARBA" id="ARBA00023136"/>
    </source>
</evidence>
<dbReference type="PANTHER" id="PTHR35603:SF2">
    <property type="entry name" value="OUTER MEMBRANE LIPOPROTEIN"/>
    <property type="match status" value="1"/>
</dbReference>
<name>A0A317MRY4_9GAMM</name>
<comment type="caution">
    <text evidence="4">The sequence shown here is derived from an EMBL/GenBank/DDBJ whole genome shotgun (WGS) entry which is preliminary data.</text>
</comment>
<evidence type="ECO:0000313" key="4">
    <source>
        <dbReference type="EMBL" id="PWV59140.1"/>
    </source>
</evidence>
<proteinExistence type="predicted"/>
<sequence length="77" mass="7084">MNLPSLVVTALGLAMLSAGCTQSGHLSPEAKCIGGTVAGAAAGGLLGNQVGGGTGKTLATVAGAGAGGYVGNRIGCQ</sequence>
<evidence type="ECO:0000256" key="1">
    <source>
        <dbReference type="ARBA" id="ARBA00004370"/>
    </source>
</evidence>
<reference evidence="4 5" key="1">
    <citation type="submission" date="2018-05" db="EMBL/GenBank/DDBJ databases">
        <title>Genomic Encyclopedia of Type Strains, Phase IV (KMG-IV): sequencing the most valuable type-strain genomes for metagenomic binning, comparative biology and taxonomic classification.</title>
        <authorList>
            <person name="Goeker M."/>
        </authorList>
    </citation>
    <scope>NUCLEOTIDE SEQUENCE [LARGE SCALE GENOMIC DNA]</scope>
    <source>
        <strain evidence="4 5">DSM 23606</strain>
    </source>
</reference>
<dbReference type="InterPro" id="IPR051407">
    <property type="entry name" value="Bact_OM_lipoprot/Surf_antigen"/>
</dbReference>
<comment type="subcellular location">
    <subcellularLocation>
        <location evidence="1">Membrane</location>
    </subcellularLocation>
</comment>
<keyword evidence="5" id="KW-1185">Reference proteome</keyword>
<evidence type="ECO:0000259" key="3">
    <source>
        <dbReference type="Pfam" id="PF05433"/>
    </source>
</evidence>
<dbReference type="InterPro" id="IPR008816">
    <property type="entry name" value="Gly_zipper_2TM_dom"/>
</dbReference>